<feature type="domain" description="ATPase AAA-type core" evidence="1">
    <location>
        <begin position="47"/>
        <end position="136"/>
    </location>
</feature>
<dbReference type="InterPro" id="IPR027417">
    <property type="entry name" value="P-loop_NTPase"/>
</dbReference>
<feature type="domain" description="ATPase AAA-type core" evidence="1">
    <location>
        <begin position="264"/>
        <end position="340"/>
    </location>
</feature>
<sequence>MLCQFTFENFKSFKNEAFLDFCAEPISEHQDSLIIDIDSEKFLPVISIYGPNGGGKSTVLEALAYLRKIVVRPIIATKANEEISDEEQKLLVRSSDIDKYHRFDKDCENQPIKFSVMFRFKENEYQYELWILKGEIVKENLYYKKIGTKKVIIVFERTLEECVIGEDIEFVSVEKVKKSLPLLSYIGAFYDIDIIDSVIHWFFSIEFIDYDNPIRDMEILIPKQDADRKLFFDMLKQMDINIMDIRIERDGEGHIKNIFTKHKIAEKIYEIPFQEESSGTRKIFSCLARINKCLQKGSVLIADELDAKLHPKLLRFIIELFTDTEKNKSGAQLLITSHDIVNMVREIFRRDEIWFCSLSPDNDSCLYSLISFKDERGKTPRKDAVYGKRYIEGLYGADPYIDKGLKWGD</sequence>
<name>A0A9D1JPH3_9FIRM</name>
<dbReference type="SUPFAM" id="SSF52540">
    <property type="entry name" value="P-loop containing nucleoside triphosphate hydrolases"/>
    <property type="match status" value="1"/>
</dbReference>
<dbReference type="InterPro" id="IPR003959">
    <property type="entry name" value="ATPase_AAA_core"/>
</dbReference>
<evidence type="ECO:0000313" key="2">
    <source>
        <dbReference type="EMBL" id="HIS46137.1"/>
    </source>
</evidence>
<evidence type="ECO:0000313" key="3">
    <source>
        <dbReference type="Proteomes" id="UP000823927"/>
    </source>
</evidence>
<protein>
    <submittedName>
        <fullName evidence="2">ATP-binding protein</fullName>
    </submittedName>
</protein>
<comment type="caution">
    <text evidence="2">The sequence shown here is derived from an EMBL/GenBank/DDBJ whole genome shotgun (WGS) entry which is preliminary data.</text>
</comment>
<dbReference type="PANTHER" id="PTHR40396:SF1">
    <property type="entry name" value="ATPASE AAA-TYPE CORE DOMAIN-CONTAINING PROTEIN"/>
    <property type="match status" value="1"/>
</dbReference>
<reference evidence="2" key="2">
    <citation type="journal article" date="2021" name="PeerJ">
        <title>Extensive microbial diversity within the chicken gut microbiome revealed by metagenomics and culture.</title>
        <authorList>
            <person name="Gilroy R."/>
            <person name="Ravi A."/>
            <person name="Getino M."/>
            <person name="Pursley I."/>
            <person name="Horton D.L."/>
            <person name="Alikhan N.F."/>
            <person name="Baker D."/>
            <person name="Gharbi K."/>
            <person name="Hall N."/>
            <person name="Watson M."/>
            <person name="Adriaenssens E.M."/>
            <person name="Foster-Nyarko E."/>
            <person name="Jarju S."/>
            <person name="Secka A."/>
            <person name="Antonio M."/>
            <person name="Oren A."/>
            <person name="Chaudhuri R.R."/>
            <person name="La Ragione R."/>
            <person name="Hildebrand F."/>
            <person name="Pallen M.J."/>
        </authorList>
    </citation>
    <scope>NUCLEOTIDE SEQUENCE</scope>
    <source>
        <strain evidence="2">CHK178-757</strain>
    </source>
</reference>
<evidence type="ECO:0000259" key="1">
    <source>
        <dbReference type="Pfam" id="PF13304"/>
    </source>
</evidence>
<dbReference type="Gene3D" id="3.40.50.300">
    <property type="entry name" value="P-loop containing nucleotide triphosphate hydrolases"/>
    <property type="match status" value="2"/>
</dbReference>
<dbReference type="Pfam" id="PF13304">
    <property type="entry name" value="AAA_21"/>
    <property type="match status" value="2"/>
</dbReference>
<organism evidence="2 3">
    <name type="scientific">Candidatus Scybalocola faecigallinarum</name>
    <dbReference type="NCBI Taxonomy" id="2840941"/>
    <lineage>
        <taxon>Bacteria</taxon>
        <taxon>Bacillati</taxon>
        <taxon>Bacillota</taxon>
        <taxon>Clostridia</taxon>
        <taxon>Lachnospirales</taxon>
        <taxon>Lachnospiraceae</taxon>
        <taxon>Lachnospiraceae incertae sedis</taxon>
        <taxon>Candidatus Scybalocola (ex Gilroy et al. 2021)</taxon>
    </lineage>
</organism>
<dbReference type="Proteomes" id="UP000823927">
    <property type="component" value="Unassembled WGS sequence"/>
</dbReference>
<dbReference type="GO" id="GO:0005524">
    <property type="term" value="F:ATP binding"/>
    <property type="evidence" value="ECO:0007669"/>
    <property type="project" value="UniProtKB-KW"/>
</dbReference>
<proteinExistence type="predicted"/>
<dbReference type="GO" id="GO:0016887">
    <property type="term" value="F:ATP hydrolysis activity"/>
    <property type="evidence" value="ECO:0007669"/>
    <property type="project" value="InterPro"/>
</dbReference>
<reference evidence="2" key="1">
    <citation type="submission" date="2020-10" db="EMBL/GenBank/DDBJ databases">
        <authorList>
            <person name="Gilroy R."/>
        </authorList>
    </citation>
    <scope>NUCLEOTIDE SEQUENCE</scope>
    <source>
        <strain evidence="2">CHK178-757</strain>
    </source>
</reference>
<accession>A0A9D1JPH3</accession>
<dbReference type="EMBL" id="DVIT01000004">
    <property type="protein sequence ID" value="HIS46137.1"/>
    <property type="molecule type" value="Genomic_DNA"/>
</dbReference>
<keyword evidence="2" id="KW-0547">Nucleotide-binding</keyword>
<gene>
    <name evidence="2" type="ORF">IAB46_01010</name>
</gene>
<keyword evidence="2" id="KW-0067">ATP-binding</keyword>
<dbReference type="PANTHER" id="PTHR40396">
    <property type="entry name" value="ATPASE-LIKE PROTEIN"/>
    <property type="match status" value="1"/>
</dbReference>
<dbReference type="AlphaFoldDB" id="A0A9D1JPH3"/>